<protein>
    <submittedName>
        <fullName evidence="3">Beta ketoadipyl CoA thiolase, th1</fullName>
        <ecNumber evidence="3">2.-.-.-</ecNumber>
    </submittedName>
</protein>
<dbReference type="Proteomes" id="UP001632038">
    <property type="component" value="Unassembled WGS sequence"/>
</dbReference>
<feature type="region of interest" description="Disordered" evidence="1">
    <location>
        <begin position="197"/>
        <end position="243"/>
    </location>
</feature>
<keyword evidence="4" id="KW-1185">Reference proteome</keyword>
<comment type="caution">
    <text evidence="3">The sequence shown here is derived from an EMBL/GenBank/DDBJ whole genome shotgun (WGS) entry which is preliminary data.</text>
</comment>
<feature type="compositionally biased region" description="Low complexity" evidence="1">
    <location>
        <begin position="198"/>
        <end position="213"/>
    </location>
</feature>
<dbReference type="Gene3D" id="3.40.1190.20">
    <property type="match status" value="1"/>
</dbReference>
<dbReference type="InterPro" id="IPR029056">
    <property type="entry name" value="Ribokinase-like"/>
</dbReference>
<reference evidence="4" key="1">
    <citation type="journal article" date="2024" name="IScience">
        <title>Strigolactones Initiate the Formation of Haustorium-like Structures in Castilleja.</title>
        <authorList>
            <person name="Buerger M."/>
            <person name="Peterson D."/>
            <person name="Chory J."/>
        </authorList>
    </citation>
    <scope>NUCLEOTIDE SEQUENCE [LARGE SCALE GENOMIC DNA]</scope>
</reference>
<keyword evidence="3" id="KW-0808">Transferase</keyword>
<dbReference type="InterPro" id="IPR013749">
    <property type="entry name" value="PM/HMP-P_kinase-1"/>
</dbReference>
<dbReference type="EC" id="2.-.-.-" evidence="3"/>
<evidence type="ECO:0000256" key="1">
    <source>
        <dbReference type="SAM" id="MobiDB-lite"/>
    </source>
</evidence>
<proteinExistence type="predicted"/>
<dbReference type="InterPro" id="IPR013785">
    <property type="entry name" value="Aldolase_TIM"/>
</dbReference>
<sequence length="243" mass="26361">MNPDVVKTGMLPSPGIVNVVCQSLKEFKVRGNVLVKGGDLPASSDTVDVLFDAKEFYEFRSTRIRTSNTHGTGCTLASSLAAELARGYSVLSAVKIAKRYVESALDYSKDILIGQGRQGPFDHLLKLKKNALPCSRRPFNPSDLLLYTVTDSRMNKKWGRPMSDAVKAAVEGGATIVQLREKDIDTVIVINNASNVPSTTETQSTSSMAATQSFSPTTRVPKPGISKRPPTETPGTDKKMKRV</sequence>
<name>A0ABD3C6I5_9LAMI</name>
<dbReference type="InterPro" id="IPR036206">
    <property type="entry name" value="ThiamineP_synth_sf"/>
</dbReference>
<dbReference type="EMBL" id="JAVIJP010000052">
    <property type="protein sequence ID" value="KAL3625403.1"/>
    <property type="molecule type" value="Genomic_DNA"/>
</dbReference>
<dbReference type="Gene3D" id="3.20.20.70">
    <property type="entry name" value="Aldolase class I"/>
    <property type="match status" value="1"/>
</dbReference>
<dbReference type="SUPFAM" id="SSF51391">
    <property type="entry name" value="Thiamin phosphate synthase"/>
    <property type="match status" value="1"/>
</dbReference>
<evidence type="ECO:0000259" key="2">
    <source>
        <dbReference type="Pfam" id="PF08543"/>
    </source>
</evidence>
<evidence type="ECO:0000313" key="4">
    <source>
        <dbReference type="Proteomes" id="UP001632038"/>
    </source>
</evidence>
<organism evidence="3 4">
    <name type="scientific">Castilleja foliolosa</name>
    <dbReference type="NCBI Taxonomy" id="1961234"/>
    <lineage>
        <taxon>Eukaryota</taxon>
        <taxon>Viridiplantae</taxon>
        <taxon>Streptophyta</taxon>
        <taxon>Embryophyta</taxon>
        <taxon>Tracheophyta</taxon>
        <taxon>Spermatophyta</taxon>
        <taxon>Magnoliopsida</taxon>
        <taxon>eudicotyledons</taxon>
        <taxon>Gunneridae</taxon>
        <taxon>Pentapetalae</taxon>
        <taxon>asterids</taxon>
        <taxon>lamiids</taxon>
        <taxon>Lamiales</taxon>
        <taxon>Orobanchaceae</taxon>
        <taxon>Pedicularideae</taxon>
        <taxon>Castillejinae</taxon>
        <taxon>Castilleja</taxon>
    </lineage>
</organism>
<accession>A0ABD3C6I5</accession>
<dbReference type="Pfam" id="PF08543">
    <property type="entry name" value="Phos_pyr_kin"/>
    <property type="match status" value="1"/>
</dbReference>
<gene>
    <name evidence="3" type="primary">TH1_3</name>
    <name evidence="3" type="ORF">CASFOL_030857</name>
</gene>
<dbReference type="PANTHER" id="PTHR20858:SF17">
    <property type="entry name" value="HYDROXYMETHYLPYRIMIDINE_PHOSPHOMETHYLPYRIMIDINE KINASE THI20-RELATED"/>
    <property type="match status" value="1"/>
</dbReference>
<dbReference type="GO" id="GO:0016740">
    <property type="term" value="F:transferase activity"/>
    <property type="evidence" value="ECO:0007669"/>
    <property type="project" value="UniProtKB-KW"/>
</dbReference>
<dbReference type="SUPFAM" id="SSF53613">
    <property type="entry name" value="Ribokinase-like"/>
    <property type="match status" value="1"/>
</dbReference>
<dbReference type="PANTHER" id="PTHR20858">
    <property type="entry name" value="PHOSPHOMETHYLPYRIMIDINE KINASE"/>
    <property type="match status" value="1"/>
</dbReference>
<feature type="domain" description="Pyridoxamine kinase/Phosphomethylpyrimidine kinase" evidence="2">
    <location>
        <begin position="32"/>
        <end position="116"/>
    </location>
</feature>
<dbReference type="AlphaFoldDB" id="A0ABD3C6I5"/>
<evidence type="ECO:0000313" key="3">
    <source>
        <dbReference type="EMBL" id="KAL3625403.1"/>
    </source>
</evidence>